<evidence type="ECO:0000256" key="1">
    <source>
        <dbReference type="ARBA" id="ARBA00005187"/>
    </source>
</evidence>
<proteinExistence type="inferred from homology"/>
<evidence type="ECO:0000313" key="12">
    <source>
        <dbReference type="EMBL" id="OGE80350.1"/>
    </source>
</evidence>
<dbReference type="CDD" id="cd00712">
    <property type="entry name" value="AsnB"/>
    <property type="match status" value="1"/>
</dbReference>
<dbReference type="STRING" id="1817822.A2826_02750"/>
<name>A0A1F5NSL8_9BACT</name>
<reference evidence="12 13" key="1">
    <citation type="journal article" date="2016" name="Nat. Commun.">
        <title>Thousands of microbial genomes shed light on interconnected biogeochemical processes in an aquifer system.</title>
        <authorList>
            <person name="Anantharaman K."/>
            <person name="Brown C.T."/>
            <person name="Hug L.A."/>
            <person name="Sharon I."/>
            <person name="Castelle C.J."/>
            <person name="Probst A.J."/>
            <person name="Thomas B.C."/>
            <person name="Singh A."/>
            <person name="Wilkins M.J."/>
            <person name="Karaoz U."/>
            <person name="Brodie E.L."/>
            <person name="Williams K.H."/>
            <person name="Hubbard S.S."/>
            <person name="Banfield J.F."/>
        </authorList>
    </citation>
    <scope>NUCLEOTIDE SEQUENCE [LARGE SCALE GENOMIC DNA]</scope>
</reference>
<dbReference type="Gene3D" id="3.60.20.10">
    <property type="entry name" value="Glutamine Phosphoribosylpyrophosphate, subunit 1, domain 1"/>
    <property type="match status" value="1"/>
</dbReference>
<dbReference type="GO" id="GO:0005829">
    <property type="term" value="C:cytosol"/>
    <property type="evidence" value="ECO:0007669"/>
    <property type="project" value="TreeGrafter"/>
</dbReference>
<dbReference type="PROSITE" id="PS51278">
    <property type="entry name" value="GATASE_TYPE_2"/>
    <property type="match status" value="1"/>
</dbReference>
<comment type="similarity">
    <text evidence="2">Belongs to the asparagine synthetase family.</text>
</comment>
<evidence type="ECO:0000256" key="7">
    <source>
        <dbReference type="ARBA" id="ARBA00048741"/>
    </source>
</evidence>
<dbReference type="SUPFAM" id="SSF56235">
    <property type="entry name" value="N-terminal nucleophile aminohydrolases (Ntn hydrolases)"/>
    <property type="match status" value="1"/>
</dbReference>
<dbReference type="InterPro" id="IPR017932">
    <property type="entry name" value="GATase_2_dom"/>
</dbReference>
<dbReference type="GO" id="GO:0004066">
    <property type="term" value="F:asparagine synthase (glutamine-hydrolyzing) activity"/>
    <property type="evidence" value="ECO:0007669"/>
    <property type="project" value="UniProtKB-EC"/>
</dbReference>
<dbReference type="GO" id="GO:0006529">
    <property type="term" value="P:asparagine biosynthetic process"/>
    <property type="evidence" value="ECO:0007669"/>
    <property type="project" value="UniProtKB-KW"/>
</dbReference>
<feature type="binding site" evidence="9">
    <location>
        <position position="93"/>
    </location>
    <ligand>
        <name>L-glutamine</name>
        <dbReference type="ChEBI" id="CHEBI:58359"/>
    </ligand>
</feature>
<dbReference type="SUPFAM" id="SSF52402">
    <property type="entry name" value="Adenine nucleotide alpha hydrolases-like"/>
    <property type="match status" value="1"/>
</dbReference>
<evidence type="ECO:0000256" key="3">
    <source>
        <dbReference type="ARBA" id="ARBA00012737"/>
    </source>
</evidence>
<keyword evidence="4 9" id="KW-0547">Nucleotide-binding</keyword>
<dbReference type="NCBIfam" id="TIGR01536">
    <property type="entry name" value="asn_synth_AEB"/>
    <property type="match status" value="1"/>
</dbReference>
<dbReference type="InterPro" id="IPR014729">
    <property type="entry name" value="Rossmann-like_a/b/a_fold"/>
</dbReference>
<feature type="binding site" evidence="9">
    <location>
        <position position="291"/>
    </location>
    <ligand>
        <name>ATP</name>
        <dbReference type="ChEBI" id="CHEBI:30616"/>
    </ligand>
</feature>
<dbReference type="CDD" id="cd01991">
    <property type="entry name" value="Asn_synthase_B_C"/>
    <property type="match status" value="1"/>
</dbReference>
<feature type="site" description="Important for beta-aspartyl-AMP intermediate formation" evidence="10">
    <location>
        <position position="366"/>
    </location>
</feature>
<evidence type="ECO:0000256" key="5">
    <source>
        <dbReference type="ARBA" id="ARBA00022840"/>
    </source>
</evidence>
<dbReference type="Gene3D" id="3.40.50.620">
    <property type="entry name" value="HUPs"/>
    <property type="match status" value="1"/>
</dbReference>
<dbReference type="Proteomes" id="UP000177912">
    <property type="component" value="Unassembled WGS sequence"/>
</dbReference>
<dbReference type="EMBL" id="MFEI01000034">
    <property type="protein sequence ID" value="OGE80350.1"/>
    <property type="molecule type" value="Genomic_DNA"/>
</dbReference>
<keyword evidence="8" id="KW-0028">Amino-acid biosynthesis</keyword>
<organism evidence="12 13">
    <name type="scientific">Candidatus Doudnabacteria bacterium RIFCSPHIGHO2_01_FULL_43_23</name>
    <dbReference type="NCBI Taxonomy" id="1817822"/>
    <lineage>
        <taxon>Bacteria</taxon>
        <taxon>Candidatus Doudnaibacteriota</taxon>
    </lineage>
</organism>
<feature type="domain" description="Glutamine amidotransferase type-2" evidence="11">
    <location>
        <begin position="2"/>
        <end position="206"/>
    </location>
</feature>
<evidence type="ECO:0000256" key="2">
    <source>
        <dbReference type="ARBA" id="ARBA00005752"/>
    </source>
</evidence>
<comment type="pathway">
    <text evidence="1">Amino-acid biosynthesis; L-asparagine biosynthesis; L-asparagine from L-aspartate (L-Gln route): step 1/1.</text>
</comment>
<dbReference type="InterPro" id="IPR006426">
    <property type="entry name" value="Asn_synth_AEB"/>
</dbReference>
<keyword evidence="6 8" id="KW-0315">Glutamine amidotransferase</keyword>
<keyword evidence="8" id="KW-0061">Asparagine biosynthesis</keyword>
<dbReference type="PANTHER" id="PTHR43284:SF1">
    <property type="entry name" value="ASPARAGINE SYNTHETASE"/>
    <property type="match status" value="1"/>
</dbReference>
<keyword evidence="5 9" id="KW-0067">ATP-binding</keyword>
<evidence type="ECO:0000259" key="11">
    <source>
        <dbReference type="PROSITE" id="PS51278"/>
    </source>
</evidence>
<evidence type="ECO:0000256" key="8">
    <source>
        <dbReference type="PIRSR" id="PIRSR001589-1"/>
    </source>
</evidence>
<feature type="active site" description="For GATase activity" evidence="8">
    <location>
        <position position="2"/>
    </location>
</feature>
<comment type="catalytic activity">
    <reaction evidence="7">
        <text>L-aspartate + L-glutamine + ATP + H2O = L-asparagine + L-glutamate + AMP + diphosphate + H(+)</text>
        <dbReference type="Rhea" id="RHEA:12228"/>
        <dbReference type="ChEBI" id="CHEBI:15377"/>
        <dbReference type="ChEBI" id="CHEBI:15378"/>
        <dbReference type="ChEBI" id="CHEBI:29985"/>
        <dbReference type="ChEBI" id="CHEBI:29991"/>
        <dbReference type="ChEBI" id="CHEBI:30616"/>
        <dbReference type="ChEBI" id="CHEBI:33019"/>
        <dbReference type="ChEBI" id="CHEBI:58048"/>
        <dbReference type="ChEBI" id="CHEBI:58359"/>
        <dbReference type="ChEBI" id="CHEBI:456215"/>
        <dbReference type="EC" id="6.3.5.4"/>
    </reaction>
</comment>
<dbReference type="AlphaFoldDB" id="A0A1F5NSL8"/>
<sequence length="640" mass="73790">MCGIAGFVGKPYQKVIEKMTRLMVHRGPDDEGYFVNGEVALGMRRLKIIDLEGGKQPMRSDRSVVVFNGEIYNFKSLRSELEKLGLKFKTNSDTEVILQGYEKWGVKIFDRLDGMFGLAIWDDIEKKLILARDRFGEKPLYYGEFEGIFIFGSELKSLLAHPAVKKEINPEALTKYLTFDYVPAPLSIFKNIFKLEPGCYLEYSIKEDKTPSSSPFSRGRITRYWNTQFSENQISLGDAKERMERHLEQAVTSRMVSDVPLGVFLSGGLDSSSIAYFAQKNSRKKIKTFSIGFKDKSFDESSYARVVANYLGTEHTEHIFSSQDTQSVIPEIFEKLDEPFSDASILPTCLLSKFTREKVTVALDGDGSDELFGGYPTMQVRKLMRLVDLIPKFLIDGIPASFDNITFEYGLKRMVLSRRYPSLLRDFIWIGSFAPHEVGKLLNKNFNVTEGFSLPSFRDDHGGLEASATLNSSFNIIEKYLSEASYSSDFNKIIYLYLKLYLQDNILTKSDRASMMVSLETRAPFLSKNLAEFINSLPVEYKMRGLTTKYLLKQVMQKYLPHEIVYRKKKGFGIPMARWLTSDLKPLLQELLNRDRIRKEGYFDPDFVQDLIDQHMAQRKDNRKPLWTLMAFQMWKERWF</sequence>
<dbReference type="Pfam" id="PF00733">
    <property type="entry name" value="Asn_synthase"/>
    <property type="match status" value="1"/>
</dbReference>
<protein>
    <recommendedName>
        <fullName evidence="3">asparagine synthase (glutamine-hydrolyzing)</fullName>
        <ecNumber evidence="3">6.3.5.4</ecNumber>
    </recommendedName>
</protein>
<dbReference type="InterPro" id="IPR033738">
    <property type="entry name" value="AsnB_N"/>
</dbReference>
<comment type="caution">
    <text evidence="12">The sequence shown here is derived from an EMBL/GenBank/DDBJ whole genome shotgun (WGS) entry which is preliminary data.</text>
</comment>
<dbReference type="PANTHER" id="PTHR43284">
    <property type="entry name" value="ASPARAGINE SYNTHETASE (GLUTAMINE-HYDROLYZING)"/>
    <property type="match status" value="1"/>
</dbReference>
<dbReference type="InterPro" id="IPR029055">
    <property type="entry name" value="Ntn_hydrolases_N"/>
</dbReference>
<dbReference type="EC" id="6.3.5.4" evidence="3"/>
<dbReference type="GO" id="GO:0005524">
    <property type="term" value="F:ATP binding"/>
    <property type="evidence" value="ECO:0007669"/>
    <property type="project" value="UniProtKB-KW"/>
</dbReference>
<evidence type="ECO:0000256" key="6">
    <source>
        <dbReference type="ARBA" id="ARBA00022962"/>
    </source>
</evidence>
<dbReference type="InterPro" id="IPR001962">
    <property type="entry name" value="Asn_synthase"/>
</dbReference>
<dbReference type="PIRSF" id="PIRSF001589">
    <property type="entry name" value="Asn_synthetase_glu-h"/>
    <property type="match status" value="1"/>
</dbReference>
<dbReference type="Pfam" id="PF13537">
    <property type="entry name" value="GATase_7"/>
    <property type="match status" value="1"/>
</dbReference>
<evidence type="ECO:0000256" key="9">
    <source>
        <dbReference type="PIRSR" id="PIRSR001589-2"/>
    </source>
</evidence>
<evidence type="ECO:0000256" key="4">
    <source>
        <dbReference type="ARBA" id="ARBA00022741"/>
    </source>
</evidence>
<gene>
    <name evidence="12" type="ORF">A2826_02750</name>
</gene>
<evidence type="ECO:0000256" key="10">
    <source>
        <dbReference type="PIRSR" id="PIRSR001589-3"/>
    </source>
</evidence>
<evidence type="ECO:0000313" key="13">
    <source>
        <dbReference type="Proteomes" id="UP000177912"/>
    </source>
</evidence>
<dbReference type="InterPro" id="IPR051786">
    <property type="entry name" value="ASN_synthetase/amidase"/>
</dbReference>
<accession>A0A1F5NSL8</accession>